<gene>
    <name evidence="4" type="ORF">COV07_00250</name>
</gene>
<dbReference type="InterPro" id="IPR036597">
    <property type="entry name" value="Fido-like_dom_sf"/>
</dbReference>
<dbReference type="EMBL" id="PCYL01000003">
    <property type="protein sequence ID" value="PIR47218.1"/>
    <property type="molecule type" value="Genomic_DNA"/>
</dbReference>
<dbReference type="InterPro" id="IPR040198">
    <property type="entry name" value="Fido_containing"/>
</dbReference>
<dbReference type="PANTHER" id="PTHR13504">
    <property type="entry name" value="FIDO DOMAIN-CONTAINING PROTEIN DDB_G0283145"/>
    <property type="match status" value="1"/>
</dbReference>
<feature type="active site" evidence="1">
    <location>
        <position position="199"/>
    </location>
</feature>
<evidence type="ECO:0000259" key="3">
    <source>
        <dbReference type="PROSITE" id="PS51459"/>
    </source>
</evidence>
<dbReference type="PANTHER" id="PTHR13504:SF38">
    <property type="entry name" value="FIDO DOMAIN-CONTAINING PROTEIN"/>
    <property type="match status" value="1"/>
</dbReference>
<feature type="domain" description="Fido" evidence="3">
    <location>
        <begin position="108"/>
        <end position="268"/>
    </location>
</feature>
<evidence type="ECO:0000256" key="2">
    <source>
        <dbReference type="PIRSR" id="PIRSR640198-2"/>
    </source>
</evidence>
<dbReference type="Proteomes" id="UP000230833">
    <property type="component" value="Unassembled WGS sequence"/>
</dbReference>
<evidence type="ECO:0000256" key="1">
    <source>
        <dbReference type="PIRSR" id="PIRSR640198-1"/>
    </source>
</evidence>
<dbReference type="Gene3D" id="1.10.3290.10">
    <property type="entry name" value="Fido-like domain"/>
    <property type="match status" value="1"/>
</dbReference>
<keyword evidence="2" id="KW-0067">ATP-binding</keyword>
<evidence type="ECO:0000313" key="5">
    <source>
        <dbReference type="Proteomes" id="UP000230833"/>
    </source>
</evidence>
<dbReference type="InterPro" id="IPR036390">
    <property type="entry name" value="WH_DNA-bd_sf"/>
</dbReference>
<dbReference type="AlphaFoldDB" id="A0A2H0RL46"/>
<keyword evidence="2" id="KW-0547">Nucleotide-binding</keyword>
<evidence type="ECO:0000313" key="4">
    <source>
        <dbReference type="EMBL" id="PIR47218.1"/>
    </source>
</evidence>
<dbReference type="PROSITE" id="PS51459">
    <property type="entry name" value="FIDO"/>
    <property type="match status" value="1"/>
</dbReference>
<dbReference type="SUPFAM" id="SSF46785">
    <property type="entry name" value="Winged helix' DNA-binding domain"/>
    <property type="match status" value="1"/>
</dbReference>
<organism evidence="4 5">
    <name type="scientific">Candidatus Vogelbacteria bacterium CG10_big_fil_rev_8_21_14_0_10_45_14</name>
    <dbReference type="NCBI Taxonomy" id="1975042"/>
    <lineage>
        <taxon>Bacteria</taxon>
        <taxon>Candidatus Vogeliibacteriota</taxon>
    </lineage>
</organism>
<dbReference type="Gene3D" id="1.10.10.10">
    <property type="entry name" value="Winged helix-like DNA-binding domain superfamily/Winged helix DNA-binding domain"/>
    <property type="match status" value="1"/>
</dbReference>
<dbReference type="InterPro" id="IPR036388">
    <property type="entry name" value="WH-like_DNA-bd_sf"/>
</dbReference>
<sequence length="351" mass="40470">MIEDRLDKRIRFSNEILLKIAEIDELKGLWSGSLTLNPRILGQLKRSVIITSAGSSTRIEGSKMTDSEVDRFLRGLNQKTPKGRDEEEVAGYADVLGRIFDHHGTLKLTEGGILHLHDLMLKFSTKDRLHRGRYKIKDNTVAIVENEKIKKILFSPTPPWLVKKEMDDVLFWTNESLRNKRVHPLVVIANFIFEFLAIHPFEDGNGRLSRALTNLMLLQQGYGFVPYVSLEEIIENHQSEYYISLRQTQKNHKTDNEDIEPWLLFLLDCVLEQTKKALELIRGNNPEKLLSEIQKQIYDQFVSSDELSVLGILNKTNISLGTIKQALSRLVEHRLIERLGQGRSTRYKKVL</sequence>
<reference evidence="4 5" key="1">
    <citation type="submission" date="2017-09" db="EMBL/GenBank/DDBJ databases">
        <title>Depth-based differentiation of microbial function through sediment-hosted aquifers and enrichment of novel symbionts in the deep terrestrial subsurface.</title>
        <authorList>
            <person name="Probst A.J."/>
            <person name="Ladd B."/>
            <person name="Jarett J.K."/>
            <person name="Geller-Mcgrath D.E."/>
            <person name="Sieber C.M."/>
            <person name="Emerson J.B."/>
            <person name="Anantharaman K."/>
            <person name="Thomas B.C."/>
            <person name="Malmstrom R."/>
            <person name="Stieglmeier M."/>
            <person name="Klingl A."/>
            <person name="Woyke T."/>
            <person name="Ryan C.M."/>
            <person name="Banfield J.F."/>
        </authorList>
    </citation>
    <scope>NUCLEOTIDE SEQUENCE [LARGE SCALE GENOMIC DNA]</scope>
    <source>
        <strain evidence="4">CG10_big_fil_rev_8_21_14_0_10_45_14</strain>
    </source>
</reference>
<feature type="binding site" evidence="2">
    <location>
        <begin position="241"/>
        <end position="242"/>
    </location>
    <ligand>
        <name>ATP</name>
        <dbReference type="ChEBI" id="CHEBI:30616"/>
    </ligand>
</feature>
<protein>
    <recommendedName>
        <fullName evidence="3">Fido domain-containing protein</fullName>
    </recommendedName>
</protein>
<dbReference type="SUPFAM" id="SSF140931">
    <property type="entry name" value="Fic-like"/>
    <property type="match status" value="1"/>
</dbReference>
<dbReference type="InterPro" id="IPR003812">
    <property type="entry name" value="Fido"/>
</dbReference>
<proteinExistence type="predicted"/>
<feature type="binding site" evidence="2">
    <location>
        <begin position="203"/>
        <end position="210"/>
    </location>
    <ligand>
        <name>ATP</name>
        <dbReference type="ChEBI" id="CHEBI:30616"/>
    </ligand>
</feature>
<name>A0A2H0RL46_9BACT</name>
<accession>A0A2H0RL46</accession>
<comment type="caution">
    <text evidence="4">The sequence shown here is derived from an EMBL/GenBank/DDBJ whole genome shotgun (WGS) entry which is preliminary data.</text>
</comment>
<dbReference type="GO" id="GO:0005524">
    <property type="term" value="F:ATP binding"/>
    <property type="evidence" value="ECO:0007669"/>
    <property type="project" value="UniProtKB-KW"/>
</dbReference>
<dbReference type="Pfam" id="PF02661">
    <property type="entry name" value="Fic"/>
    <property type="match status" value="1"/>
</dbReference>